<sequence>MDATRQGHVVVELTAPVMANAAGCHSVTTVSSGNTTPNSHTNNVVSKGEVGSEGYDVPTSSHDTHNFTAKCGRDEIKRARNVDNSGGSRGDVTCNIEDDTSLITFGLSSPESSSECSIDASFSDDLSTTESVFSTSNLRSVSDYLHSPDELLRQRHLLAPLTWDCPQYNDSLNSSNCFESRPMHASCQVAPKYIRINVQIVDASTFAPGVEVDRSPIYGLAISSDAPATNNSDICEELGDIDTRNDSIRGSPNIAAHNGSSRNLTPPGSKSGDSDCDSIAGEPNPTSWQFPETPISDIFKKPTEPLQSVPLNRQPKVHSKALSSMLDRQVVPTTSRATNPRKQPSVSQIATSLPVAKGSPQRDTLMPTSGSLVHGSGSLPYHQSEDSDASDVFFDARTHASSITGDQACGCGECGGLAVCRVEFDAANLAGYIEGGHESPLLVNDTDDSGSSEGERRESALGTIPKQVSLQEKQCSNSHSQLWTFPLTISHECTIDELARLIEVEFTLRWERLCEGLVDNAAMAMP</sequence>
<organism evidence="1 2">
    <name type="scientific">Spiromyces aspiralis</name>
    <dbReference type="NCBI Taxonomy" id="68401"/>
    <lineage>
        <taxon>Eukaryota</taxon>
        <taxon>Fungi</taxon>
        <taxon>Fungi incertae sedis</taxon>
        <taxon>Zoopagomycota</taxon>
        <taxon>Kickxellomycotina</taxon>
        <taxon>Kickxellomycetes</taxon>
        <taxon>Kickxellales</taxon>
        <taxon>Kickxellaceae</taxon>
        <taxon>Spiromyces</taxon>
    </lineage>
</organism>
<comment type="caution">
    <text evidence="1">The sequence shown here is derived from an EMBL/GenBank/DDBJ whole genome shotgun (WGS) entry which is preliminary data.</text>
</comment>
<evidence type="ECO:0000313" key="1">
    <source>
        <dbReference type="EMBL" id="KAJ1679979.1"/>
    </source>
</evidence>
<accession>A0ACC1HTT8</accession>
<name>A0ACC1HTT8_9FUNG</name>
<dbReference type="Proteomes" id="UP001145114">
    <property type="component" value="Unassembled WGS sequence"/>
</dbReference>
<keyword evidence="2" id="KW-1185">Reference proteome</keyword>
<protein>
    <submittedName>
        <fullName evidence="1">Uncharacterized protein</fullName>
    </submittedName>
</protein>
<gene>
    <name evidence="1" type="ORF">EV182_000932</name>
</gene>
<proteinExistence type="predicted"/>
<reference evidence="1" key="1">
    <citation type="submission" date="2022-06" db="EMBL/GenBank/DDBJ databases">
        <title>Phylogenomic reconstructions and comparative analyses of Kickxellomycotina fungi.</title>
        <authorList>
            <person name="Reynolds N.K."/>
            <person name="Stajich J.E."/>
            <person name="Barry K."/>
            <person name="Grigoriev I.V."/>
            <person name="Crous P."/>
            <person name="Smith M.E."/>
        </authorList>
    </citation>
    <scope>NUCLEOTIDE SEQUENCE</scope>
    <source>
        <strain evidence="1">RSA 2271</strain>
    </source>
</reference>
<evidence type="ECO:0000313" key="2">
    <source>
        <dbReference type="Proteomes" id="UP001145114"/>
    </source>
</evidence>
<feature type="non-terminal residue" evidence="1">
    <location>
        <position position="526"/>
    </location>
</feature>
<dbReference type="EMBL" id="JAMZIH010000090">
    <property type="protein sequence ID" value="KAJ1679979.1"/>
    <property type="molecule type" value="Genomic_DNA"/>
</dbReference>